<dbReference type="Proteomes" id="UP000316092">
    <property type="component" value="Unassembled WGS sequence"/>
</dbReference>
<dbReference type="PANTHER" id="PTHR43415">
    <property type="entry name" value="SPERMIDINE N(1)-ACETYLTRANSFERASE"/>
    <property type="match status" value="1"/>
</dbReference>
<dbReference type="InterPro" id="IPR000182">
    <property type="entry name" value="GNAT_dom"/>
</dbReference>
<keyword evidence="2" id="KW-0808">Transferase</keyword>
<keyword evidence="3" id="KW-1185">Reference proteome</keyword>
<evidence type="ECO:0000313" key="2">
    <source>
        <dbReference type="EMBL" id="TSA80855.1"/>
    </source>
</evidence>
<dbReference type="PROSITE" id="PS51186">
    <property type="entry name" value="GNAT"/>
    <property type="match status" value="1"/>
</dbReference>
<dbReference type="Gene3D" id="3.40.630.30">
    <property type="match status" value="1"/>
</dbReference>
<dbReference type="SUPFAM" id="SSF55729">
    <property type="entry name" value="Acyl-CoA N-acyltransferases (Nat)"/>
    <property type="match status" value="1"/>
</dbReference>
<evidence type="ECO:0000259" key="1">
    <source>
        <dbReference type="PROSITE" id="PS51186"/>
    </source>
</evidence>
<proteinExistence type="predicted"/>
<feature type="domain" description="N-acetyltransferase" evidence="1">
    <location>
        <begin position="32"/>
        <end position="180"/>
    </location>
</feature>
<sequence length="198" mass="23022">MSGQQRAELNWGRVTLKPLLEMNNAEWRTLYSYFRDRELADWNGAQPIRLPEWLFRKVMQDEERSGERHGFGIMNEDQRLIGSIELYDLRPSPPSRPTTATLGVMIGERTLWGEGYGREAVQATLDWAFGTRQPTLRRIRLTTFLHNRRAQRAFAASGFREMGRTEHAKRTDVHMEITLEEWNDAQAAHNDAHSRPDA</sequence>
<comment type="caution">
    <text evidence="2">The sequence shown here is derived from an EMBL/GenBank/DDBJ whole genome shotgun (WGS) entry which is preliminary data.</text>
</comment>
<dbReference type="GO" id="GO:0016747">
    <property type="term" value="F:acyltransferase activity, transferring groups other than amino-acyl groups"/>
    <property type="evidence" value="ECO:0007669"/>
    <property type="project" value="InterPro"/>
</dbReference>
<protein>
    <submittedName>
        <fullName evidence="2">GNAT family N-acetyltransferase</fullName>
    </submittedName>
</protein>
<dbReference type="Pfam" id="PF13302">
    <property type="entry name" value="Acetyltransf_3"/>
    <property type="match status" value="1"/>
</dbReference>
<dbReference type="PANTHER" id="PTHR43415:SF3">
    <property type="entry name" value="GNAT-FAMILY ACETYLTRANSFERASE"/>
    <property type="match status" value="1"/>
</dbReference>
<dbReference type="AlphaFoldDB" id="A0A553UKY2"/>
<evidence type="ECO:0000313" key="3">
    <source>
        <dbReference type="Proteomes" id="UP000316092"/>
    </source>
</evidence>
<reference evidence="2 3" key="1">
    <citation type="submission" date="2019-07" db="EMBL/GenBank/DDBJ databases">
        <title>Deinococcus detaillus sp. nov., isolated from humus soil in Antarctica.</title>
        <authorList>
            <person name="Zhang K."/>
        </authorList>
    </citation>
    <scope>NUCLEOTIDE SEQUENCE [LARGE SCALE GENOMIC DNA]</scope>
    <source>
        <strain evidence="2 3">H1</strain>
    </source>
</reference>
<accession>A0A553UKY2</accession>
<dbReference type="RefSeq" id="WP_143721816.1">
    <property type="nucleotide sequence ID" value="NZ_VKDB01000026.1"/>
</dbReference>
<gene>
    <name evidence="2" type="ORF">FNU79_15955</name>
</gene>
<organism evidence="2 3">
    <name type="scientific">Deinococcus detaillensis</name>
    <dbReference type="NCBI Taxonomy" id="2592048"/>
    <lineage>
        <taxon>Bacteria</taxon>
        <taxon>Thermotogati</taxon>
        <taxon>Deinococcota</taxon>
        <taxon>Deinococci</taxon>
        <taxon>Deinococcales</taxon>
        <taxon>Deinococcaceae</taxon>
        <taxon>Deinococcus</taxon>
    </lineage>
</organism>
<dbReference type="EMBL" id="VKDB01000026">
    <property type="protein sequence ID" value="TSA80855.1"/>
    <property type="molecule type" value="Genomic_DNA"/>
</dbReference>
<dbReference type="OrthoDB" id="9795206at2"/>
<dbReference type="InterPro" id="IPR016181">
    <property type="entry name" value="Acyl_CoA_acyltransferase"/>
</dbReference>
<name>A0A553UKY2_9DEIO</name>